<dbReference type="PANTHER" id="PTHR34215">
    <property type="entry name" value="BLL0784 PROTEIN"/>
    <property type="match status" value="1"/>
</dbReference>
<name>A0A6J7F7V0_9ZZZZ</name>
<evidence type="ECO:0000259" key="1">
    <source>
        <dbReference type="Pfam" id="PF04296"/>
    </source>
</evidence>
<gene>
    <name evidence="2" type="ORF">UFOPK3495_00365</name>
</gene>
<dbReference type="EMBL" id="CAFBMC010000011">
    <property type="protein sequence ID" value="CAB4891021.1"/>
    <property type="molecule type" value="Genomic_DNA"/>
</dbReference>
<dbReference type="Pfam" id="PF04296">
    <property type="entry name" value="YlxR"/>
    <property type="match status" value="1"/>
</dbReference>
<dbReference type="Gene3D" id="3.30.1230.10">
    <property type="entry name" value="YlxR-like"/>
    <property type="match status" value="1"/>
</dbReference>
<dbReference type="PANTHER" id="PTHR34215:SF1">
    <property type="entry name" value="YLXR DOMAIN-CONTAINING PROTEIN"/>
    <property type="match status" value="1"/>
</dbReference>
<sequence length="87" mass="9638">MSPVRTCVGCREQAPSNEMLRCTTDGIRVHFGRNEPGRGAWTHPLEACVTQADRRRAWSRALKVAGPLDTSALLEELLVKNGHERAV</sequence>
<feature type="domain" description="YlxR" evidence="1">
    <location>
        <begin position="5"/>
        <end position="67"/>
    </location>
</feature>
<accession>A0A6J7F7V0</accession>
<evidence type="ECO:0000313" key="2">
    <source>
        <dbReference type="EMBL" id="CAB4891021.1"/>
    </source>
</evidence>
<organism evidence="2">
    <name type="scientific">freshwater metagenome</name>
    <dbReference type="NCBI Taxonomy" id="449393"/>
    <lineage>
        <taxon>unclassified sequences</taxon>
        <taxon>metagenomes</taxon>
        <taxon>ecological metagenomes</taxon>
    </lineage>
</organism>
<dbReference type="InterPro" id="IPR037465">
    <property type="entry name" value="YlxR"/>
</dbReference>
<dbReference type="AlphaFoldDB" id="A0A6J7F7V0"/>
<dbReference type="SUPFAM" id="SSF64376">
    <property type="entry name" value="YlxR-like"/>
    <property type="match status" value="1"/>
</dbReference>
<proteinExistence type="predicted"/>
<protein>
    <submittedName>
        <fullName evidence="2">Unannotated protein</fullName>
    </submittedName>
</protein>
<dbReference type="InterPro" id="IPR035931">
    <property type="entry name" value="YlxR-like_sf"/>
</dbReference>
<dbReference type="InterPro" id="IPR007393">
    <property type="entry name" value="YlxR_dom"/>
</dbReference>
<reference evidence="2" key="1">
    <citation type="submission" date="2020-05" db="EMBL/GenBank/DDBJ databases">
        <authorList>
            <person name="Chiriac C."/>
            <person name="Salcher M."/>
            <person name="Ghai R."/>
            <person name="Kavagutti S V."/>
        </authorList>
    </citation>
    <scope>NUCLEOTIDE SEQUENCE</scope>
</reference>